<dbReference type="EMBL" id="QKXC01000284">
    <property type="protein sequence ID" value="RBR08455.1"/>
    <property type="molecule type" value="Genomic_DNA"/>
</dbReference>
<feature type="transmembrane region" description="Helical" evidence="1">
    <location>
        <begin position="109"/>
        <end position="131"/>
    </location>
</feature>
<evidence type="ECO:0000256" key="1">
    <source>
        <dbReference type="SAM" id="Phobius"/>
    </source>
</evidence>
<keyword evidence="1" id="KW-1133">Transmembrane helix</keyword>
<dbReference type="AlphaFoldDB" id="A0A366QWU0"/>
<keyword evidence="1" id="KW-0812">Transmembrane</keyword>
<comment type="caution">
    <text evidence="2">The sequence shown here is derived from an EMBL/GenBank/DDBJ whole genome shotgun (WGS) entry which is preliminary data.</text>
</comment>
<protein>
    <submittedName>
        <fullName evidence="2">Uncharacterized protein</fullName>
    </submittedName>
</protein>
<accession>A0A366QWU0</accession>
<feature type="transmembrane region" description="Helical" evidence="1">
    <location>
        <begin position="325"/>
        <end position="345"/>
    </location>
</feature>
<feature type="transmembrane region" description="Helical" evidence="1">
    <location>
        <begin position="357"/>
        <end position="379"/>
    </location>
</feature>
<dbReference type="RefSeq" id="XP_031011563.1">
    <property type="nucleotide sequence ID" value="XM_031164389.1"/>
</dbReference>
<dbReference type="Proteomes" id="UP000253153">
    <property type="component" value="Unassembled WGS sequence"/>
</dbReference>
<reference evidence="2 3" key="1">
    <citation type="submission" date="2018-06" db="EMBL/GenBank/DDBJ databases">
        <title>Fusarium incarnatum-equiseti species complex species 28.</title>
        <authorList>
            <person name="Gardiner D.M."/>
        </authorList>
    </citation>
    <scope>NUCLEOTIDE SEQUENCE [LARGE SCALE GENOMIC DNA]</scope>
    <source>
        <strain evidence="2 3">FIESC_28</strain>
    </source>
</reference>
<dbReference type="GeneID" id="41999685"/>
<keyword evidence="1" id="KW-0472">Membrane</keyword>
<feature type="transmembrane region" description="Helical" evidence="1">
    <location>
        <begin position="80"/>
        <end position="103"/>
    </location>
</feature>
<gene>
    <name evidence="2" type="ORF">FIESC28_10255</name>
</gene>
<evidence type="ECO:0000313" key="3">
    <source>
        <dbReference type="Proteomes" id="UP000253153"/>
    </source>
</evidence>
<name>A0A366QWU0_9HYPO</name>
<evidence type="ECO:0000313" key="2">
    <source>
        <dbReference type="EMBL" id="RBR08455.1"/>
    </source>
</evidence>
<sequence>MVQNLTDQFKSSEGSNYYAFNETRFLQIHNDANICYQGFEGNQDLYGLGVRLCIYLQWIAALITNNLLPNAQQISRGTWLIFSIAMCIIVFVASFTHSCVFGIEMEILYWIYWGGFACVYASAPGRIRLGVQANQVGRNWDKAIRYTMHTLMASHGIWFNWRGYDQVFARMPCGTYQFIFAKFLDPSTPYSHARDVLSMFIDMISALFLNLFMTTTTIVVAAVVTVGIDTSSVYRMLLRIKTDHAMQQGGQRFQERNENICNRDESEHRAAGVLTRVRDGFLKVARMYYYFASMTVTELGHRSGVIGLITPLGVRHTRLYRIRCLTVWLVSFSISVTAIETTLAWNRVTSVHSLTSLGQMLSFIIGIATVISVLWELFVRGLNGTQDAKQSKTAVDDVELGVLPPPSSTVSGAILPAFLWAGEPFLTNSGTITGLMTEFQNSDVVPDNGPYMMSGGNGPGRQSMDTTSEIDSLTETDWETATEGTEGQRKGDNAKRVAVTNLTI</sequence>
<proteinExistence type="predicted"/>
<organism evidence="2 3">
    <name type="scientific">Fusarium coffeatum</name>
    <dbReference type="NCBI Taxonomy" id="231269"/>
    <lineage>
        <taxon>Eukaryota</taxon>
        <taxon>Fungi</taxon>
        <taxon>Dikarya</taxon>
        <taxon>Ascomycota</taxon>
        <taxon>Pezizomycotina</taxon>
        <taxon>Sordariomycetes</taxon>
        <taxon>Hypocreomycetidae</taxon>
        <taxon>Hypocreales</taxon>
        <taxon>Nectriaceae</taxon>
        <taxon>Fusarium</taxon>
        <taxon>Fusarium incarnatum-equiseti species complex</taxon>
    </lineage>
</organism>
<dbReference type="OrthoDB" id="3945378at2759"/>
<feature type="transmembrane region" description="Helical" evidence="1">
    <location>
        <begin position="48"/>
        <end position="68"/>
    </location>
</feature>
<feature type="transmembrane region" description="Helical" evidence="1">
    <location>
        <begin position="204"/>
        <end position="228"/>
    </location>
</feature>
<keyword evidence="3" id="KW-1185">Reference proteome</keyword>